<dbReference type="AlphaFoldDB" id="A0A9K3GNU1"/>
<dbReference type="InterPro" id="IPR053879">
    <property type="entry name" value="HYDIN_VesB_CFA65-like_Ig"/>
</dbReference>
<feature type="domain" description="HYDIN/VesB/CFA65-like Ig-like" evidence="6">
    <location>
        <begin position="41"/>
        <end position="134"/>
    </location>
</feature>
<gene>
    <name evidence="7" type="ORF">KIPB_011512</name>
</gene>
<evidence type="ECO:0000256" key="3">
    <source>
        <dbReference type="ARBA" id="ARBA00022490"/>
    </source>
</evidence>
<dbReference type="EMBL" id="BDIP01004703">
    <property type="protein sequence ID" value="GIQ89115.1"/>
    <property type="molecule type" value="Genomic_DNA"/>
</dbReference>
<dbReference type="OrthoDB" id="442692at2759"/>
<accession>A0A9K3GNU1</accession>
<organism evidence="7 8">
    <name type="scientific">Kipferlia bialata</name>
    <dbReference type="NCBI Taxonomy" id="797122"/>
    <lineage>
        <taxon>Eukaryota</taxon>
        <taxon>Metamonada</taxon>
        <taxon>Carpediemonas-like organisms</taxon>
        <taxon>Kipferlia</taxon>
    </lineage>
</organism>
<feature type="domain" description="HYDIN/VesB/CFA65-like Ig-like" evidence="6">
    <location>
        <begin position="218"/>
        <end position="275"/>
    </location>
</feature>
<evidence type="ECO:0000256" key="2">
    <source>
        <dbReference type="ARBA" id="ARBA00004496"/>
    </source>
</evidence>
<dbReference type="InterPro" id="IPR033305">
    <property type="entry name" value="Hydin-like"/>
</dbReference>
<dbReference type="Pfam" id="PF22544">
    <property type="entry name" value="HYDIN_VesB_CFA65-like_Ig"/>
    <property type="match status" value="2"/>
</dbReference>
<evidence type="ECO:0000256" key="5">
    <source>
        <dbReference type="ARBA" id="ARBA00023273"/>
    </source>
</evidence>
<comment type="subcellular location">
    <subcellularLocation>
        <location evidence="1">Cell projection</location>
        <location evidence="1">Cilium</location>
    </subcellularLocation>
    <subcellularLocation>
        <location evidence="2">Cytoplasm</location>
    </subcellularLocation>
</comment>
<keyword evidence="8" id="KW-1185">Reference proteome</keyword>
<evidence type="ECO:0000256" key="4">
    <source>
        <dbReference type="ARBA" id="ARBA00023069"/>
    </source>
</evidence>
<evidence type="ECO:0000313" key="8">
    <source>
        <dbReference type="Proteomes" id="UP000265618"/>
    </source>
</evidence>
<keyword evidence="5" id="KW-0966">Cell projection</keyword>
<sequence>MNTHPRVTFQPDDQSDYELELFFAVATGHISVPVFCIGTRPNLHFPEAVSFGRCPVQMRSTKTVYISNSGEKDATFTLLARPSQFGCMQSKVTVPRLSGCQVDLTYTPTACEEQEGDLIVTFPQGESRTIPLSGSGKAIDVSLSADTVSMGPIHVYTIAQAPLLMRNDSDSVARYKWRRFPSAGHALASTLSSGRGHEGDREREIDTESLEYEREREPLYQCEEFDISPLSGELYPSGAISFRVKYSPQVAGDHTDTVYLEVEGQSERIPVTLQGSSIPPVAQFSCDVLDINTVCSSETAVYPVTVENIGGIPATLRFADQSGPLQVTFSQAEVKLEAQT</sequence>
<name>A0A9K3GNU1_9EUKA</name>
<keyword evidence="4" id="KW-0969">Cilium</keyword>
<dbReference type="PANTHER" id="PTHR23053:SF0">
    <property type="entry name" value="HYDROCEPHALUS-INDUCING PROTEIN HOMOLOG"/>
    <property type="match status" value="1"/>
</dbReference>
<dbReference type="Proteomes" id="UP000265618">
    <property type="component" value="Unassembled WGS sequence"/>
</dbReference>
<feature type="non-terminal residue" evidence="7">
    <location>
        <position position="1"/>
    </location>
</feature>
<evidence type="ECO:0000256" key="1">
    <source>
        <dbReference type="ARBA" id="ARBA00004138"/>
    </source>
</evidence>
<evidence type="ECO:0000259" key="6">
    <source>
        <dbReference type="Pfam" id="PF22544"/>
    </source>
</evidence>
<protein>
    <recommendedName>
        <fullName evidence="6">HYDIN/VesB/CFA65-like Ig-like domain-containing protein</fullName>
    </recommendedName>
</protein>
<reference evidence="7 8" key="1">
    <citation type="journal article" date="2018" name="PLoS ONE">
        <title>The draft genome of Kipferlia bialata reveals reductive genome evolution in fornicate parasites.</title>
        <authorList>
            <person name="Tanifuji G."/>
            <person name="Takabayashi S."/>
            <person name="Kume K."/>
            <person name="Takagi M."/>
            <person name="Nakayama T."/>
            <person name="Kamikawa R."/>
            <person name="Inagaki Y."/>
            <person name="Hashimoto T."/>
        </authorList>
    </citation>
    <scope>NUCLEOTIDE SEQUENCE [LARGE SCALE GENOMIC DNA]</scope>
    <source>
        <strain evidence="7">NY0173</strain>
    </source>
</reference>
<dbReference type="GO" id="GO:1904158">
    <property type="term" value="P:axonemal central apparatus assembly"/>
    <property type="evidence" value="ECO:0007669"/>
    <property type="project" value="TreeGrafter"/>
</dbReference>
<dbReference type="InterPro" id="IPR013783">
    <property type="entry name" value="Ig-like_fold"/>
</dbReference>
<keyword evidence="3" id="KW-0963">Cytoplasm</keyword>
<dbReference type="Gene3D" id="2.60.40.10">
    <property type="entry name" value="Immunoglobulins"/>
    <property type="match status" value="2"/>
</dbReference>
<proteinExistence type="predicted"/>
<comment type="caution">
    <text evidence="7">The sequence shown here is derived from an EMBL/GenBank/DDBJ whole genome shotgun (WGS) entry which is preliminary data.</text>
</comment>
<dbReference type="GO" id="GO:0003341">
    <property type="term" value="P:cilium movement"/>
    <property type="evidence" value="ECO:0007669"/>
    <property type="project" value="TreeGrafter"/>
</dbReference>
<evidence type="ECO:0000313" key="7">
    <source>
        <dbReference type="EMBL" id="GIQ89115.1"/>
    </source>
</evidence>
<dbReference type="PANTHER" id="PTHR23053">
    <property type="entry name" value="DLEC1 DELETED IN LUNG AND ESOPHAGEAL CANCER 1"/>
    <property type="match status" value="1"/>
</dbReference>
<dbReference type="GO" id="GO:0005930">
    <property type="term" value="C:axoneme"/>
    <property type="evidence" value="ECO:0007669"/>
    <property type="project" value="TreeGrafter"/>
</dbReference>